<dbReference type="AlphaFoldDB" id="A0A0D6E000"/>
<accession>A0A0D6E000</accession>
<dbReference type="EMBL" id="LN774770">
    <property type="protein sequence ID" value="CEN29538.1"/>
    <property type="molecule type" value="Genomic_DNA"/>
</dbReference>
<dbReference type="KEGG" id="lpk:LACPI_2338"/>
<evidence type="ECO:0000313" key="2">
    <source>
        <dbReference type="Proteomes" id="UP000033166"/>
    </source>
</evidence>
<sequence length="280" mass="33038">MEELAYSDEGIISRYFFFEGVNKLDVFVEDVGKEYEYETILKKLFGEKYKISEIFPLGGKNNVIKTLDEFIENGKIDSEIPKIFIVDGDFDKYLDNIEVKEHPNLVYLEKYNIENYYVDKKATVSFMKGKLEKLDKKVEEIIKFEEWLEETVNDLKPIFILYCIIQENELGIPNVGESEYRIFEDLSGKVISQVYDLLKLQVEKELPNVSELERIMEEKYLKENSDFFDLICGKHLLCSLFLHLKSCGKGFRRADLEWHLKQNIDISKLDFLKQRVEILV</sequence>
<dbReference type="Proteomes" id="UP000033166">
    <property type="component" value="Plasmid II"/>
</dbReference>
<organism evidence="1 2">
    <name type="scientific">Pseudolactococcus piscium MKFS47</name>
    <dbReference type="NCBI Taxonomy" id="297352"/>
    <lineage>
        <taxon>Bacteria</taxon>
        <taxon>Bacillati</taxon>
        <taxon>Bacillota</taxon>
        <taxon>Bacilli</taxon>
        <taxon>Lactobacillales</taxon>
        <taxon>Streptococcaceae</taxon>
        <taxon>Pseudolactococcus</taxon>
    </lineage>
</organism>
<protein>
    <submittedName>
        <fullName evidence="1">Uncharacterized protein</fullName>
    </submittedName>
</protein>
<evidence type="ECO:0000313" key="1">
    <source>
        <dbReference type="EMBL" id="CEN29538.1"/>
    </source>
</evidence>
<gene>
    <name evidence="1" type="ORF">LACPI_2338</name>
</gene>
<proteinExistence type="predicted"/>
<geneLocation type="plasmid" evidence="1 2">
    <name>II</name>
</geneLocation>
<dbReference type="HOGENOM" id="CLU_996771_0_0_9"/>
<dbReference type="RefSeq" id="WP_047916730.1">
    <property type="nucleotide sequence ID" value="NZ_LN774770.1"/>
</dbReference>
<name>A0A0D6E000_9LACT</name>
<reference evidence="2" key="1">
    <citation type="submission" date="2015-01" db="EMBL/GenBank/DDBJ databases">
        <authorList>
            <person name="Andreevskaya M."/>
        </authorList>
    </citation>
    <scope>NUCLEOTIDE SEQUENCE [LARGE SCALE GENOMIC DNA]</scope>
    <source>
        <strain evidence="2">MKFS47</strain>
        <plasmid evidence="2">II</plasmid>
    </source>
</reference>
<keyword evidence="1" id="KW-0614">Plasmid</keyword>